<dbReference type="EMBL" id="WEGJ01000003">
    <property type="protein sequence ID" value="MQY11185.1"/>
    <property type="molecule type" value="Genomic_DNA"/>
</dbReference>
<dbReference type="AlphaFoldDB" id="A0A7K0CCK0"/>
<dbReference type="SUPFAM" id="SSF48498">
    <property type="entry name" value="Tetracyclin repressor-like, C-terminal domain"/>
    <property type="match status" value="1"/>
</dbReference>
<name>A0A7K0CCK0_9ACTN</name>
<evidence type="ECO:0000256" key="5">
    <source>
        <dbReference type="SAM" id="MobiDB-lite"/>
    </source>
</evidence>
<feature type="DNA-binding region" description="H-T-H motif" evidence="4">
    <location>
        <begin position="47"/>
        <end position="66"/>
    </location>
</feature>
<dbReference type="InterPro" id="IPR050109">
    <property type="entry name" value="HTH-type_TetR-like_transc_reg"/>
</dbReference>
<dbReference type="Gene3D" id="1.10.357.10">
    <property type="entry name" value="Tetracycline Repressor, domain 2"/>
    <property type="match status" value="1"/>
</dbReference>
<feature type="compositionally biased region" description="Basic and acidic residues" evidence="5">
    <location>
        <begin position="1"/>
        <end position="12"/>
    </location>
</feature>
<dbReference type="GO" id="GO:0000976">
    <property type="term" value="F:transcription cis-regulatory region binding"/>
    <property type="evidence" value="ECO:0007669"/>
    <property type="project" value="TreeGrafter"/>
</dbReference>
<dbReference type="PROSITE" id="PS01081">
    <property type="entry name" value="HTH_TETR_1"/>
    <property type="match status" value="1"/>
</dbReference>
<sequence length="208" mass="23190">MGLRERHGEHTPGRPARGRPRSEAAERAIIEGVLHLLEDGVSISELTVERVARTAGVGKATIYRRWGGKDELLVDVLAELEGTFTVEATGESVRGDLIAYLEAVREMGGTKGSSALWRTVIMQGRDNPKLAELYHHSVVERRRDLMRTVLRRGIERGELRADLDVELTVDMLVGPMLVRTILHEWRPTPDDLSARLVDALLEGARSRT</sequence>
<dbReference type="SUPFAM" id="SSF46689">
    <property type="entry name" value="Homeodomain-like"/>
    <property type="match status" value="1"/>
</dbReference>
<feature type="region of interest" description="Disordered" evidence="5">
    <location>
        <begin position="1"/>
        <end position="23"/>
    </location>
</feature>
<proteinExistence type="predicted"/>
<keyword evidence="1" id="KW-0805">Transcription regulation</keyword>
<dbReference type="PANTHER" id="PTHR30055:SF148">
    <property type="entry name" value="TETR-FAMILY TRANSCRIPTIONAL REGULATOR"/>
    <property type="match status" value="1"/>
</dbReference>
<dbReference type="InterPro" id="IPR011075">
    <property type="entry name" value="TetR_C"/>
</dbReference>
<dbReference type="Pfam" id="PF00440">
    <property type="entry name" value="TetR_N"/>
    <property type="match status" value="1"/>
</dbReference>
<feature type="domain" description="HTH tetR-type" evidence="6">
    <location>
        <begin position="23"/>
        <end position="84"/>
    </location>
</feature>
<dbReference type="GO" id="GO:0003700">
    <property type="term" value="F:DNA-binding transcription factor activity"/>
    <property type="evidence" value="ECO:0007669"/>
    <property type="project" value="TreeGrafter"/>
</dbReference>
<keyword evidence="8" id="KW-1185">Reference proteome</keyword>
<dbReference type="InterPro" id="IPR036271">
    <property type="entry name" value="Tet_transcr_reg_TetR-rel_C_sf"/>
</dbReference>
<evidence type="ECO:0000313" key="8">
    <source>
        <dbReference type="Proteomes" id="UP000466345"/>
    </source>
</evidence>
<dbReference type="Proteomes" id="UP000466345">
    <property type="component" value="Unassembled WGS sequence"/>
</dbReference>
<organism evidence="7 8">
    <name type="scientific">Streptomyces smaragdinus</name>
    <dbReference type="NCBI Taxonomy" id="2585196"/>
    <lineage>
        <taxon>Bacteria</taxon>
        <taxon>Bacillati</taxon>
        <taxon>Actinomycetota</taxon>
        <taxon>Actinomycetes</taxon>
        <taxon>Kitasatosporales</taxon>
        <taxon>Streptomycetaceae</taxon>
        <taxon>Streptomyces</taxon>
    </lineage>
</organism>
<evidence type="ECO:0000256" key="1">
    <source>
        <dbReference type="ARBA" id="ARBA00023015"/>
    </source>
</evidence>
<dbReference type="InterPro" id="IPR009057">
    <property type="entry name" value="Homeodomain-like_sf"/>
</dbReference>
<protein>
    <submittedName>
        <fullName evidence="7">Putative HTH-type transcriptional regulator</fullName>
    </submittedName>
</protein>
<dbReference type="PANTHER" id="PTHR30055">
    <property type="entry name" value="HTH-TYPE TRANSCRIPTIONAL REGULATOR RUTR"/>
    <property type="match status" value="1"/>
</dbReference>
<evidence type="ECO:0000313" key="7">
    <source>
        <dbReference type="EMBL" id="MQY11185.1"/>
    </source>
</evidence>
<dbReference type="InterPro" id="IPR023772">
    <property type="entry name" value="DNA-bd_HTH_TetR-type_CS"/>
</dbReference>
<evidence type="ECO:0000256" key="3">
    <source>
        <dbReference type="ARBA" id="ARBA00023163"/>
    </source>
</evidence>
<dbReference type="Gene3D" id="1.10.10.60">
    <property type="entry name" value="Homeodomain-like"/>
    <property type="match status" value="1"/>
</dbReference>
<evidence type="ECO:0000259" key="6">
    <source>
        <dbReference type="PROSITE" id="PS50977"/>
    </source>
</evidence>
<dbReference type="RefSeq" id="WP_323377181.1">
    <property type="nucleotide sequence ID" value="NZ_WEGJ01000003.1"/>
</dbReference>
<accession>A0A7K0CCK0</accession>
<dbReference type="Pfam" id="PF16859">
    <property type="entry name" value="TetR_C_11"/>
    <property type="match status" value="1"/>
</dbReference>
<keyword evidence="2 4" id="KW-0238">DNA-binding</keyword>
<gene>
    <name evidence="7" type="ORF">SRB5_12990</name>
</gene>
<evidence type="ECO:0000256" key="4">
    <source>
        <dbReference type="PROSITE-ProRule" id="PRU00335"/>
    </source>
</evidence>
<reference evidence="7 8" key="1">
    <citation type="submission" date="2019-10" db="EMBL/GenBank/DDBJ databases">
        <title>Streptomyces smaragdinus sp. nov. and Streptomyces fabii sp. nov., isolated from the gut of fungus growing-termite Macrotermes natalensis.</title>
        <authorList>
            <person name="Schwitalla J."/>
            <person name="Benndorf R."/>
            <person name="Martin K."/>
            <person name="De Beer W."/>
            <person name="Kaster A.-K."/>
            <person name="Vollmers J."/>
            <person name="Poulsen M."/>
            <person name="Beemelmanns C."/>
        </authorList>
    </citation>
    <scope>NUCLEOTIDE SEQUENCE [LARGE SCALE GENOMIC DNA]</scope>
    <source>
        <strain evidence="7 8">RB5</strain>
    </source>
</reference>
<keyword evidence="3" id="KW-0804">Transcription</keyword>
<comment type="caution">
    <text evidence="7">The sequence shown here is derived from an EMBL/GenBank/DDBJ whole genome shotgun (WGS) entry which is preliminary data.</text>
</comment>
<dbReference type="InterPro" id="IPR001647">
    <property type="entry name" value="HTH_TetR"/>
</dbReference>
<dbReference type="PROSITE" id="PS50977">
    <property type="entry name" value="HTH_TETR_2"/>
    <property type="match status" value="1"/>
</dbReference>
<evidence type="ECO:0000256" key="2">
    <source>
        <dbReference type="ARBA" id="ARBA00023125"/>
    </source>
</evidence>